<sequence length="121" mass="13124">MMAGGWDGGSSWECSDQVEVRRSRGSMRTIGAETAKHVGARGSQRRDCSIRGAPGGVGRLRSRAWQCSCGNDRRWRRTSAGGGAGGFPEHDRVFERGRQRGVGSPEGFDASVRQERSREAA</sequence>
<feature type="compositionally biased region" description="Basic and acidic residues" evidence="1">
    <location>
        <begin position="112"/>
        <end position="121"/>
    </location>
</feature>
<reference evidence="2" key="2">
    <citation type="submission" date="2023-04" db="EMBL/GenBank/DDBJ databases">
        <authorList>
            <person name="Bruccoleri R.E."/>
            <person name="Oakeley E.J."/>
            <person name="Faust A.-M."/>
            <person name="Dessus-Babus S."/>
            <person name="Altorfer M."/>
            <person name="Burckhardt D."/>
            <person name="Oertli M."/>
            <person name="Naumann U."/>
            <person name="Petersen F."/>
            <person name="Wong J."/>
        </authorList>
    </citation>
    <scope>NUCLEOTIDE SEQUENCE</scope>
    <source>
        <strain evidence="2">GSM-AAB239-AS_SAM_17_03QT</strain>
        <tissue evidence="2">Leaf</tissue>
    </source>
</reference>
<dbReference type="AlphaFoldDB" id="A0AAX6EDQ5"/>
<comment type="caution">
    <text evidence="2">The sequence shown here is derived from an EMBL/GenBank/DDBJ whole genome shotgun (WGS) entry which is preliminary data.</text>
</comment>
<feature type="compositionally biased region" description="Basic and acidic residues" evidence="1">
    <location>
        <begin position="88"/>
        <end position="98"/>
    </location>
</feature>
<feature type="region of interest" description="Disordered" evidence="1">
    <location>
        <begin position="1"/>
        <end position="55"/>
    </location>
</feature>
<name>A0AAX6EDQ5_IRIPA</name>
<dbReference type="Proteomes" id="UP001140949">
    <property type="component" value="Unassembled WGS sequence"/>
</dbReference>
<dbReference type="EMBL" id="JANAVB010037418">
    <property type="protein sequence ID" value="KAJ6802135.1"/>
    <property type="molecule type" value="Genomic_DNA"/>
</dbReference>
<evidence type="ECO:0000313" key="3">
    <source>
        <dbReference type="Proteomes" id="UP001140949"/>
    </source>
</evidence>
<reference evidence="2" key="1">
    <citation type="journal article" date="2023" name="GigaByte">
        <title>Genome assembly of the bearded iris, Iris pallida Lam.</title>
        <authorList>
            <person name="Bruccoleri R.E."/>
            <person name="Oakeley E.J."/>
            <person name="Faust A.M.E."/>
            <person name="Altorfer M."/>
            <person name="Dessus-Babus S."/>
            <person name="Burckhardt D."/>
            <person name="Oertli M."/>
            <person name="Naumann U."/>
            <person name="Petersen F."/>
            <person name="Wong J."/>
        </authorList>
    </citation>
    <scope>NUCLEOTIDE SEQUENCE</scope>
    <source>
        <strain evidence="2">GSM-AAB239-AS_SAM_17_03QT</strain>
    </source>
</reference>
<evidence type="ECO:0000313" key="2">
    <source>
        <dbReference type="EMBL" id="KAJ6802135.1"/>
    </source>
</evidence>
<organism evidence="2 3">
    <name type="scientific">Iris pallida</name>
    <name type="common">Sweet iris</name>
    <dbReference type="NCBI Taxonomy" id="29817"/>
    <lineage>
        <taxon>Eukaryota</taxon>
        <taxon>Viridiplantae</taxon>
        <taxon>Streptophyta</taxon>
        <taxon>Embryophyta</taxon>
        <taxon>Tracheophyta</taxon>
        <taxon>Spermatophyta</taxon>
        <taxon>Magnoliopsida</taxon>
        <taxon>Liliopsida</taxon>
        <taxon>Asparagales</taxon>
        <taxon>Iridaceae</taxon>
        <taxon>Iridoideae</taxon>
        <taxon>Irideae</taxon>
        <taxon>Iris</taxon>
    </lineage>
</organism>
<keyword evidence="3" id="KW-1185">Reference proteome</keyword>
<accession>A0AAX6EDQ5</accession>
<gene>
    <name evidence="2" type="ORF">M6B38_193720</name>
</gene>
<feature type="region of interest" description="Disordered" evidence="1">
    <location>
        <begin position="75"/>
        <end position="121"/>
    </location>
</feature>
<protein>
    <submittedName>
        <fullName evidence="2">Glycine-rich cell wall structural protein 1.0-like</fullName>
    </submittedName>
</protein>
<evidence type="ECO:0000256" key="1">
    <source>
        <dbReference type="SAM" id="MobiDB-lite"/>
    </source>
</evidence>
<proteinExistence type="predicted"/>